<reference evidence="2 3" key="1">
    <citation type="submission" date="2014-02" db="EMBL/GenBank/DDBJ databases">
        <authorList>
            <person name="Young C.-C."/>
            <person name="Hameed A."/>
            <person name="Huang H.-C."/>
            <person name="Shahina M."/>
        </authorList>
    </citation>
    <scope>NUCLEOTIDE SEQUENCE [LARGE SCALE GENOMIC DNA]</scope>
    <source>
        <strain evidence="2 3">CC-SAMT-1</strain>
    </source>
</reference>
<accession>A0A0C5W0G5</accession>
<dbReference type="STRING" id="1454006.AW14_02950"/>
<proteinExistence type="predicted"/>
<dbReference type="KEGG" id="sze:AW14_02950"/>
<sequence>MILNLIALYFIIGLLINYGVSSFDKIEIFNDKETSDEPLNPHLVILLWPILFASVCYYFLKGLINRWT</sequence>
<dbReference type="Proteomes" id="UP000032229">
    <property type="component" value="Chromosome"/>
</dbReference>
<keyword evidence="1" id="KW-0812">Transmembrane</keyword>
<dbReference type="HOGENOM" id="CLU_2791679_0_0_10"/>
<dbReference type="EMBL" id="CP007202">
    <property type="protein sequence ID" value="AJR04741.1"/>
    <property type="molecule type" value="Genomic_DNA"/>
</dbReference>
<organism evidence="2 3">
    <name type="scientific">Siansivirga zeaxanthinifaciens CC-SAMT-1</name>
    <dbReference type="NCBI Taxonomy" id="1454006"/>
    <lineage>
        <taxon>Bacteria</taxon>
        <taxon>Pseudomonadati</taxon>
        <taxon>Bacteroidota</taxon>
        <taxon>Flavobacteriia</taxon>
        <taxon>Flavobacteriales</taxon>
        <taxon>Flavobacteriaceae</taxon>
        <taxon>Siansivirga</taxon>
    </lineage>
</organism>
<protein>
    <submittedName>
        <fullName evidence="2">Uncharacterized protein</fullName>
    </submittedName>
</protein>
<feature type="transmembrane region" description="Helical" evidence="1">
    <location>
        <begin position="41"/>
        <end position="60"/>
    </location>
</feature>
<keyword evidence="1" id="KW-0472">Membrane</keyword>
<evidence type="ECO:0000256" key="1">
    <source>
        <dbReference type="SAM" id="Phobius"/>
    </source>
</evidence>
<gene>
    <name evidence="2" type="ORF">AW14_02950</name>
</gene>
<evidence type="ECO:0000313" key="2">
    <source>
        <dbReference type="EMBL" id="AJR04741.1"/>
    </source>
</evidence>
<name>A0A0C5W0G5_9FLAO</name>
<dbReference type="RefSeq" id="WP_044637445.1">
    <property type="nucleotide sequence ID" value="NZ_CP007202.1"/>
</dbReference>
<evidence type="ECO:0000313" key="3">
    <source>
        <dbReference type="Proteomes" id="UP000032229"/>
    </source>
</evidence>
<keyword evidence="3" id="KW-1185">Reference proteome</keyword>
<dbReference type="AlphaFoldDB" id="A0A0C5W0G5"/>
<keyword evidence="1" id="KW-1133">Transmembrane helix</keyword>